<feature type="transmembrane region" description="Helical" evidence="6">
    <location>
        <begin position="162"/>
        <end position="181"/>
    </location>
</feature>
<dbReference type="RefSeq" id="WP_191282578.1">
    <property type="nucleotide sequence ID" value="NZ_BNAI01000002.1"/>
</dbReference>
<dbReference type="Pfam" id="PF00892">
    <property type="entry name" value="EamA"/>
    <property type="match status" value="2"/>
</dbReference>
<feature type="transmembrane region" description="Helical" evidence="6">
    <location>
        <begin position="221"/>
        <end position="243"/>
    </location>
</feature>
<dbReference type="PANTHER" id="PTHR32322:SF2">
    <property type="entry name" value="EAMA DOMAIN-CONTAINING PROTEIN"/>
    <property type="match status" value="1"/>
</dbReference>
<feature type="transmembrane region" description="Helical" evidence="6">
    <location>
        <begin position="20"/>
        <end position="42"/>
    </location>
</feature>
<feature type="transmembrane region" description="Helical" evidence="6">
    <location>
        <begin position="83"/>
        <end position="103"/>
    </location>
</feature>
<comment type="caution">
    <text evidence="8">The sequence shown here is derived from an EMBL/GenBank/DDBJ whole genome shotgun (WGS) entry which is preliminary data.</text>
</comment>
<name>A0A8J3GPQ6_9MICO</name>
<dbReference type="Proteomes" id="UP000617531">
    <property type="component" value="Unassembled WGS sequence"/>
</dbReference>
<evidence type="ECO:0000313" key="9">
    <source>
        <dbReference type="Proteomes" id="UP000617531"/>
    </source>
</evidence>
<reference evidence="8" key="1">
    <citation type="journal article" date="2014" name="Int. J. Syst. Evol. Microbiol.">
        <title>Complete genome sequence of Corynebacterium casei LMG S-19264T (=DSM 44701T), isolated from a smear-ripened cheese.</title>
        <authorList>
            <consortium name="US DOE Joint Genome Institute (JGI-PGF)"/>
            <person name="Walter F."/>
            <person name="Albersmeier A."/>
            <person name="Kalinowski J."/>
            <person name="Ruckert C."/>
        </authorList>
    </citation>
    <scope>NUCLEOTIDE SEQUENCE</scope>
    <source>
        <strain evidence="8">CGMCC 1.16548</strain>
    </source>
</reference>
<evidence type="ECO:0000256" key="4">
    <source>
        <dbReference type="ARBA" id="ARBA00022989"/>
    </source>
</evidence>
<feature type="domain" description="EamA" evidence="7">
    <location>
        <begin position="133"/>
        <end position="266"/>
    </location>
</feature>
<feature type="transmembrane region" description="Helical" evidence="6">
    <location>
        <begin position="249"/>
        <end position="268"/>
    </location>
</feature>
<feature type="domain" description="EamA" evidence="7">
    <location>
        <begin position="2"/>
        <end position="126"/>
    </location>
</feature>
<dbReference type="EMBL" id="BNAI01000002">
    <property type="protein sequence ID" value="GHF12842.1"/>
    <property type="molecule type" value="Genomic_DNA"/>
</dbReference>
<dbReference type="InterPro" id="IPR000620">
    <property type="entry name" value="EamA_dom"/>
</dbReference>
<keyword evidence="9" id="KW-1185">Reference proteome</keyword>
<keyword evidence="5 6" id="KW-0472">Membrane</keyword>
<evidence type="ECO:0000256" key="6">
    <source>
        <dbReference type="SAM" id="Phobius"/>
    </source>
</evidence>
<proteinExistence type="inferred from homology"/>
<feature type="transmembrane region" description="Helical" evidence="6">
    <location>
        <begin position="193"/>
        <end position="214"/>
    </location>
</feature>
<accession>A0A8J3GPQ6</accession>
<feature type="transmembrane region" description="Helical" evidence="6">
    <location>
        <begin position="135"/>
        <end position="155"/>
    </location>
</feature>
<organism evidence="8 9">
    <name type="scientific">Pseudolysinimonas yzui</name>
    <dbReference type="NCBI Taxonomy" id="2708254"/>
    <lineage>
        <taxon>Bacteria</taxon>
        <taxon>Bacillati</taxon>
        <taxon>Actinomycetota</taxon>
        <taxon>Actinomycetes</taxon>
        <taxon>Micrococcales</taxon>
        <taxon>Microbacteriaceae</taxon>
        <taxon>Pseudolysinimonas</taxon>
    </lineage>
</organism>
<feature type="transmembrane region" description="Helical" evidence="6">
    <location>
        <begin position="54"/>
        <end position="77"/>
    </location>
</feature>
<protein>
    <submittedName>
        <fullName evidence="8">ABC transporter permease</fullName>
    </submittedName>
</protein>
<evidence type="ECO:0000259" key="7">
    <source>
        <dbReference type="Pfam" id="PF00892"/>
    </source>
</evidence>
<evidence type="ECO:0000256" key="1">
    <source>
        <dbReference type="ARBA" id="ARBA00004141"/>
    </source>
</evidence>
<dbReference type="AlphaFoldDB" id="A0A8J3GPQ6"/>
<reference evidence="8" key="2">
    <citation type="submission" date="2020-09" db="EMBL/GenBank/DDBJ databases">
        <authorList>
            <person name="Sun Q."/>
            <person name="Zhou Y."/>
        </authorList>
    </citation>
    <scope>NUCLEOTIDE SEQUENCE</scope>
    <source>
        <strain evidence="8">CGMCC 1.16548</strain>
    </source>
</reference>
<sequence>MTFAWGSCFVAISIGLQDAPLLWLAALRALVAGAAVLLVATVRRAPYPRGPRPWMLIVALGLVNVALAYAAMFGGVIGLSTGAASVLANAQPLLILLPAWLFFRETPAWSTLAAMLLGFAGLLLIAIPSGFGTGAWLSLTSAVAITVGTLIARVVNADPFVVAAWQLIIGGAVLALVAAIIDGPPAIDWSGRFIVVLLYMALVGTAATNVAWLVEVRHASLGILTTWTLLVPIFGVTLSVVLLQERQGVLSWVGTVTVIASMVFLIVASKRRQHVAERESRP</sequence>
<dbReference type="GO" id="GO:0016020">
    <property type="term" value="C:membrane"/>
    <property type="evidence" value="ECO:0007669"/>
    <property type="project" value="UniProtKB-SubCell"/>
</dbReference>
<comment type="subcellular location">
    <subcellularLocation>
        <location evidence="1">Membrane</location>
        <topology evidence="1">Multi-pass membrane protein</topology>
    </subcellularLocation>
</comment>
<evidence type="ECO:0000313" key="8">
    <source>
        <dbReference type="EMBL" id="GHF12842.1"/>
    </source>
</evidence>
<dbReference type="SUPFAM" id="SSF103481">
    <property type="entry name" value="Multidrug resistance efflux transporter EmrE"/>
    <property type="match status" value="2"/>
</dbReference>
<evidence type="ECO:0000256" key="2">
    <source>
        <dbReference type="ARBA" id="ARBA00007362"/>
    </source>
</evidence>
<feature type="transmembrane region" description="Helical" evidence="6">
    <location>
        <begin position="110"/>
        <end position="129"/>
    </location>
</feature>
<comment type="similarity">
    <text evidence="2">Belongs to the EamA transporter family.</text>
</comment>
<keyword evidence="3 6" id="KW-0812">Transmembrane</keyword>
<gene>
    <name evidence="8" type="ORF">GCM10011600_12030</name>
</gene>
<keyword evidence="4 6" id="KW-1133">Transmembrane helix</keyword>
<dbReference type="InterPro" id="IPR037185">
    <property type="entry name" value="EmrE-like"/>
</dbReference>
<dbReference type="PANTHER" id="PTHR32322">
    <property type="entry name" value="INNER MEMBRANE TRANSPORTER"/>
    <property type="match status" value="1"/>
</dbReference>
<dbReference type="InterPro" id="IPR050638">
    <property type="entry name" value="AA-Vitamin_Transporters"/>
</dbReference>
<evidence type="ECO:0000256" key="5">
    <source>
        <dbReference type="ARBA" id="ARBA00023136"/>
    </source>
</evidence>
<evidence type="ECO:0000256" key="3">
    <source>
        <dbReference type="ARBA" id="ARBA00022692"/>
    </source>
</evidence>